<evidence type="ECO:0000256" key="5">
    <source>
        <dbReference type="ARBA" id="ARBA00025747"/>
    </source>
</evidence>
<dbReference type="RefSeq" id="XP_019767810.1">
    <property type="nucleotide sequence ID" value="XM_019912251.2"/>
</dbReference>
<reference evidence="7" key="2">
    <citation type="submission" date="2024-08" db="UniProtKB">
        <authorList>
            <consortium name="EnsemblMetazoa"/>
        </authorList>
    </citation>
    <scope>IDENTIFICATION</scope>
</reference>
<evidence type="ECO:0000259" key="6">
    <source>
        <dbReference type="Pfam" id="PF09302"/>
    </source>
</evidence>
<evidence type="ECO:0000256" key="1">
    <source>
        <dbReference type="ARBA" id="ARBA00004123"/>
    </source>
</evidence>
<reference evidence="8" key="1">
    <citation type="journal article" date="2013" name="Genome Biol.">
        <title>Draft genome of the mountain pine beetle, Dendroctonus ponderosae Hopkins, a major forest pest.</title>
        <authorList>
            <person name="Keeling C.I."/>
            <person name="Yuen M.M."/>
            <person name="Liao N.Y."/>
            <person name="Docking T.R."/>
            <person name="Chan S.K."/>
            <person name="Taylor G.A."/>
            <person name="Palmquist D.L."/>
            <person name="Jackman S.D."/>
            <person name="Nguyen A."/>
            <person name="Li M."/>
            <person name="Henderson H."/>
            <person name="Janes J.K."/>
            <person name="Zhao Y."/>
            <person name="Pandoh P."/>
            <person name="Moore R."/>
            <person name="Sperling F.A."/>
            <person name="Huber D.P."/>
            <person name="Birol I."/>
            <person name="Jones S.J."/>
            <person name="Bohlmann J."/>
        </authorList>
    </citation>
    <scope>NUCLEOTIDE SEQUENCE</scope>
</reference>
<dbReference type="PANTHER" id="PTHR32235:SF1">
    <property type="entry name" value="NON-HOMOLOGOUS END-JOINING FACTOR 1"/>
    <property type="match status" value="1"/>
</dbReference>
<evidence type="ECO:0000256" key="2">
    <source>
        <dbReference type="ARBA" id="ARBA00022763"/>
    </source>
</evidence>
<dbReference type="AlphaFoldDB" id="A0AAR5Q3L7"/>
<protein>
    <recommendedName>
        <fullName evidence="6">XLF-like N-terminal domain-containing protein</fullName>
    </recommendedName>
</protein>
<comment type="similarity">
    <text evidence="5">Belongs to the XRCC4-XLF family. XLF subfamily.</text>
</comment>
<evidence type="ECO:0000256" key="3">
    <source>
        <dbReference type="ARBA" id="ARBA00023204"/>
    </source>
</evidence>
<feature type="domain" description="XLF-like N-terminal" evidence="6">
    <location>
        <begin position="1"/>
        <end position="90"/>
    </location>
</feature>
<dbReference type="GeneID" id="109542834"/>
<dbReference type="PANTHER" id="PTHR32235">
    <property type="entry name" value="NON-HOMOLOGOUS END-JOINING FACTOR 1"/>
    <property type="match status" value="1"/>
</dbReference>
<keyword evidence="3" id="KW-0234">DNA repair</keyword>
<keyword evidence="4" id="KW-0539">Nucleus</keyword>
<dbReference type="Pfam" id="PF09302">
    <property type="entry name" value="XLF"/>
    <property type="match status" value="1"/>
</dbReference>
<dbReference type="InterPro" id="IPR052287">
    <property type="entry name" value="NHEJ_factor"/>
</dbReference>
<evidence type="ECO:0000256" key="4">
    <source>
        <dbReference type="ARBA" id="ARBA00023242"/>
    </source>
</evidence>
<proteinExistence type="inferred from homology"/>
<evidence type="ECO:0000313" key="8">
    <source>
        <dbReference type="Proteomes" id="UP000019118"/>
    </source>
</evidence>
<evidence type="ECO:0000313" key="7">
    <source>
        <dbReference type="EnsemblMetazoa" id="XP_019767810.1"/>
    </source>
</evidence>
<name>A0AAR5Q3L7_DENPD</name>
<comment type="subcellular location">
    <subcellularLocation>
        <location evidence="1">Nucleus</location>
    </subcellularLocation>
</comment>
<keyword evidence="8" id="KW-1185">Reference proteome</keyword>
<dbReference type="Gene3D" id="1.10.287.450">
    <property type="entry name" value="Helix hairpin bin"/>
    <property type="match status" value="1"/>
</dbReference>
<dbReference type="GO" id="GO:0032807">
    <property type="term" value="C:DNA ligase IV complex"/>
    <property type="evidence" value="ECO:0007669"/>
    <property type="project" value="TreeGrafter"/>
</dbReference>
<dbReference type="Proteomes" id="UP000019118">
    <property type="component" value="Unassembled WGS sequence"/>
</dbReference>
<dbReference type="EnsemblMetazoa" id="XM_019912251.1">
    <property type="protein sequence ID" value="XP_019767810.1"/>
    <property type="gene ID" value="LOC109542834"/>
</dbReference>
<dbReference type="InterPro" id="IPR015381">
    <property type="entry name" value="XLF-like_N"/>
</dbReference>
<dbReference type="GO" id="GO:0045027">
    <property type="term" value="F:DNA end binding"/>
    <property type="evidence" value="ECO:0007669"/>
    <property type="project" value="TreeGrafter"/>
</dbReference>
<accession>A0AAR5Q3L7</accession>
<sequence length="248" mass="28356">MWKVFSYEGKLFMLSVTKTDGGCDIILSDLVFIWKNHISTSDLLAEYQRNGCSINSDIDIRNILLETVNNLQEVNASVKHILSTDVELILEKSSVQKDSELEQNIVNKFTLIKRDQEIFRNTIAIPMIQTLNYLEQQNKVLLSLIQKKDRELEEFRMEKGDISRDELKTEPFDPKSLDANTKNLFLTVFSDESSKSLLKNLAETNGEIQANKLEVETQPWNNVKRKKVVRDGKTVAKKGAGIIFKGSK</sequence>
<keyword evidence="2" id="KW-0227">DNA damage</keyword>
<dbReference type="KEGG" id="dpa:109542834"/>
<dbReference type="GO" id="GO:0006303">
    <property type="term" value="P:double-strand break repair via nonhomologous end joining"/>
    <property type="evidence" value="ECO:0007669"/>
    <property type="project" value="TreeGrafter"/>
</dbReference>
<organism evidence="7 8">
    <name type="scientific">Dendroctonus ponderosae</name>
    <name type="common">Mountain pine beetle</name>
    <dbReference type="NCBI Taxonomy" id="77166"/>
    <lineage>
        <taxon>Eukaryota</taxon>
        <taxon>Metazoa</taxon>
        <taxon>Ecdysozoa</taxon>
        <taxon>Arthropoda</taxon>
        <taxon>Hexapoda</taxon>
        <taxon>Insecta</taxon>
        <taxon>Pterygota</taxon>
        <taxon>Neoptera</taxon>
        <taxon>Endopterygota</taxon>
        <taxon>Coleoptera</taxon>
        <taxon>Polyphaga</taxon>
        <taxon>Cucujiformia</taxon>
        <taxon>Curculionidae</taxon>
        <taxon>Scolytinae</taxon>
        <taxon>Dendroctonus</taxon>
    </lineage>
</organism>